<feature type="domain" description="Peptidase M16 N-terminal" evidence="10">
    <location>
        <begin position="80"/>
        <end position="196"/>
    </location>
</feature>
<reference evidence="12 13" key="1">
    <citation type="submission" date="2016-07" db="EMBL/GenBank/DDBJ databases">
        <title>Draft Genome Sequence of Methylobrevis pamukkalensis PK2.</title>
        <authorList>
            <person name="Vasilenko O.V."/>
            <person name="Doronina N.V."/>
            <person name="Shmareva M.N."/>
            <person name="Tarlachkov S.V."/>
            <person name="Mustakhimov I."/>
            <person name="Trotsenko Y.A."/>
        </authorList>
    </citation>
    <scope>NUCLEOTIDE SEQUENCE [LARGE SCALE GENOMIC DNA]</scope>
    <source>
        <strain evidence="12 13">PK2</strain>
    </source>
</reference>
<feature type="region of interest" description="Disordered" evidence="8">
    <location>
        <begin position="272"/>
        <end position="297"/>
    </location>
</feature>
<feature type="compositionally biased region" description="Basic and acidic residues" evidence="8">
    <location>
        <begin position="272"/>
        <end position="286"/>
    </location>
</feature>
<evidence type="ECO:0000256" key="7">
    <source>
        <dbReference type="ARBA" id="ARBA00023049"/>
    </source>
</evidence>
<evidence type="ECO:0000256" key="8">
    <source>
        <dbReference type="SAM" id="MobiDB-lite"/>
    </source>
</evidence>
<dbReference type="GO" id="GO:0046872">
    <property type="term" value="F:metal ion binding"/>
    <property type="evidence" value="ECO:0007669"/>
    <property type="project" value="UniProtKB-KW"/>
</dbReference>
<feature type="signal peptide" evidence="9">
    <location>
        <begin position="1"/>
        <end position="22"/>
    </location>
</feature>
<dbReference type="PATRIC" id="fig|1439726.3.peg.1015"/>
<name>A0A1E3H5Z3_9HYPH</name>
<feature type="domain" description="Peptidase M16 C-terminal" evidence="11">
    <location>
        <begin position="234"/>
        <end position="293"/>
    </location>
</feature>
<dbReference type="InterPro" id="IPR050626">
    <property type="entry name" value="Peptidase_M16"/>
</dbReference>
<evidence type="ECO:0000313" key="12">
    <source>
        <dbReference type="EMBL" id="ODN71730.1"/>
    </source>
</evidence>
<dbReference type="Proteomes" id="UP000094622">
    <property type="component" value="Unassembled WGS sequence"/>
</dbReference>
<keyword evidence="7" id="KW-0482">Metalloprotease</keyword>
<dbReference type="AlphaFoldDB" id="A0A1E3H5Z3"/>
<keyword evidence="5 12" id="KW-0378">Hydrolase</keyword>
<evidence type="ECO:0000256" key="3">
    <source>
        <dbReference type="ARBA" id="ARBA00022670"/>
    </source>
</evidence>
<dbReference type="EC" id="3.4.24.55" evidence="12"/>
<evidence type="ECO:0000256" key="1">
    <source>
        <dbReference type="ARBA" id="ARBA00001947"/>
    </source>
</evidence>
<keyword evidence="6" id="KW-0862">Zinc</keyword>
<evidence type="ECO:0000256" key="5">
    <source>
        <dbReference type="ARBA" id="ARBA00022801"/>
    </source>
</evidence>
<dbReference type="GO" id="GO:0004222">
    <property type="term" value="F:metalloendopeptidase activity"/>
    <property type="evidence" value="ECO:0007669"/>
    <property type="project" value="UniProtKB-EC"/>
</dbReference>
<evidence type="ECO:0000256" key="4">
    <source>
        <dbReference type="ARBA" id="ARBA00022723"/>
    </source>
</evidence>
<dbReference type="InterPro" id="IPR007863">
    <property type="entry name" value="Peptidase_M16_C"/>
</dbReference>
<accession>A0A1E3H5Z3</accession>
<gene>
    <name evidence="12" type="primary">ptrA_1</name>
    <name evidence="12" type="ORF">A6302_00974</name>
</gene>
<keyword evidence="9" id="KW-0732">Signal</keyword>
<protein>
    <submittedName>
        <fullName evidence="12">Protease 3</fullName>
        <ecNumber evidence="12">3.4.24.55</ecNumber>
    </submittedName>
</protein>
<comment type="cofactor">
    <cofactor evidence="1">
        <name>Zn(2+)</name>
        <dbReference type="ChEBI" id="CHEBI:29105"/>
    </cofactor>
</comment>
<dbReference type="PROSITE" id="PS00143">
    <property type="entry name" value="INSULINASE"/>
    <property type="match status" value="1"/>
</dbReference>
<keyword evidence="3 12" id="KW-0645">Protease</keyword>
<keyword evidence="4" id="KW-0479">Metal-binding</keyword>
<organism evidence="12 13">
    <name type="scientific">Methylobrevis pamukkalensis</name>
    <dbReference type="NCBI Taxonomy" id="1439726"/>
    <lineage>
        <taxon>Bacteria</taxon>
        <taxon>Pseudomonadati</taxon>
        <taxon>Pseudomonadota</taxon>
        <taxon>Alphaproteobacteria</taxon>
        <taxon>Hyphomicrobiales</taxon>
        <taxon>Pleomorphomonadaceae</taxon>
        <taxon>Methylobrevis</taxon>
    </lineage>
</organism>
<dbReference type="InterPro" id="IPR001431">
    <property type="entry name" value="Pept_M16_Zn_BS"/>
</dbReference>
<sequence length="310" mass="33280">MRRLSALAAALAICASTTAALAASPAPELAQANPAPAAPAPAAPASPVVAPEAANPAAPDEIQRFAPGATSFTLGNGLEVVVIPDHRAPVVTHMVWYKVGASDEPVGKTGIAHFLEHLMFKGTLLHPAGEFSRVIAENGGEENAFTSSDYTAYYQRVAREHLGLMMTFEADRMSGLVLTDSNVLPERQVILEERNMRLDGEPSAILSASVDAVLNLGHPYGVPVIGWREDMETLSRQDAIAFYDRFYTPNNAVLVVAGDVEPDEVRRLAEDTYGKVPRRAEPERPLRPAPGKLRTPRSVELTDAACVRRA</sequence>
<dbReference type="EMBL" id="MCRJ01000015">
    <property type="protein sequence ID" value="ODN71730.1"/>
    <property type="molecule type" value="Genomic_DNA"/>
</dbReference>
<dbReference type="InterPro" id="IPR011765">
    <property type="entry name" value="Pept_M16_N"/>
</dbReference>
<evidence type="ECO:0000256" key="2">
    <source>
        <dbReference type="ARBA" id="ARBA00007261"/>
    </source>
</evidence>
<proteinExistence type="inferred from homology"/>
<feature type="compositionally biased region" description="Low complexity" evidence="8">
    <location>
        <begin position="45"/>
        <end position="56"/>
    </location>
</feature>
<dbReference type="Gene3D" id="3.30.830.10">
    <property type="entry name" value="Metalloenzyme, LuxS/M16 peptidase-like"/>
    <property type="match status" value="1"/>
</dbReference>
<dbReference type="Pfam" id="PF00675">
    <property type="entry name" value="Peptidase_M16"/>
    <property type="match status" value="1"/>
</dbReference>
<feature type="region of interest" description="Disordered" evidence="8">
    <location>
        <begin position="30"/>
        <end position="56"/>
    </location>
</feature>
<dbReference type="PANTHER" id="PTHR43690:SF17">
    <property type="entry name" value="PROTEIN YHJJ"/>
    <property type="match status" value="1"/>
</dbReference>
<evidence type="ECO:0000259" key="11">
    <source>
        <dbReference type="Pfam" id="PF05193"/>
    </source>
</evidence>
<evidence type="ECO:0000256" key="6">
    <source>
        <dbReference type="ARBA" id="ARBA00022833"/>
    </source>
</evidence>
<feature type="chain" id="PRO_5009128935" evidence="9">
    <location>
        <begin position="23"/>
        <end position="310"/>
    </location>
</feature>
<comment type="caution">
    <text evidence="12">The sequence shown here is derived from an EMBL/GenBank/DDBJ whole genome shotgun (WGS) entry which is preliminary data.</text>
</comment>
<evidence type="ECO:0000256" key="9">
    <source>
        <dbReference type="SAM" id="SignalP"/>
    </source>
</evidence>
<dbReference type="InterPro" id="IPR011249">
    <property type="entry name" value="Metalloenz_LuxS/M16"/>
</dbReference>
<keyword evidence="13" id="KW-1185">Reference proteome</keyword>
<evidence type="ECO:0000313" key="13">
    <source>
        <dbReference type="Proteomes" id="UP000094622"/>
    </source>
</evidence>
<evidence type="ECO:0000259" key="10">
    <source>
        <dbReference type="Pfam" id="PF00675"/>
    </source>
</evidence>
<dbReference type="SUPFAM" id="SSF63411">
    <property type="entry name" value="LuxS/MPP-like metallohydrolase"/>
    <property type="match status" value="1"/>
</dbReference>
<dbReference type="PANTHER" id="PTHR43690">
    <property type="entry name" value="NARDILYSIN"/>
    <property type="match status" value="1"/>
</dbReference>
<comment type="similarity">
    <text evidence="2">Belongs to the peptidase M16 family.</text>
</comment>
<dbReference type="RefSeq" id="WP_280938815.1">
    <property type="nucleotide sequence ID" value="NZ_MCRJ01000015.1"/>
</dbReference>
<dbReference type="Pfam" id="PF05193">
    <property type="entry name" value="Peptidase_M16_C"/>
    <property type="match status" value="1"/>
</dbReference>
<dbReference type="GO" id="GO:0006508">
    <property type="term" value="P:proteolysis"/>
    <property type="evidence" value="ECO:0007669"/>
    <property type="project" value="UniProtKB-KW"/>
</dbReference>